<dbReference type="AlphaFoldDB" id="A0A9D5DAM3"/>
<evidence type="ECO:0000313" key="2">
    <source>
        <dbReference type="EMBL" id="KAJ0988460.1"/>
    </source>
</evidence>
<keyword evidence="3" id="KW-1185">Reference proteome</keyword>
<accession>A0A9D5DAM3</accession>
<dbReference type="OrthoDB" id="999321at2759"/>
<dbReference type="PANTHER" id="PTHR34268:SF8">
    <property type="entry name" value="FAE DOMAIN-CONTAINING PROTEIN"/>
    <property type="match status" value="1"/>
</dbReference>
<feature type="transmembrane region" description="Helical" evidence="1">
    <location>
        <begin position="13"/>
        <end position="36"/>
    </location>
</feature>
<evidence type="ECO:0000256" key="1">
    <source>
        <dbReference type="SAM" id="Phobius"/>
    </source>
</evidence>
<gene>
    <name evidence="2" type="ORF">J5N97_006816</name>
</gene>
<protein>
    <submittedName>
        <fullName evidence="2">Uncharacterized protein</fullName>
    </submittedName>
</protein>
<name>A0A9D5DAM3_9LILI</name>
<sequence>MAFDGSSDDLMKVGVFILVQALVYLILSSSSDIFSITKLSSTLSFKSTRSMSMRRALDVLLSDLPPNGEPSPRPITSHI</sequence>
<dbReference type="Proteomes" id="UP001085076">
    <property type="component" value="Miscellaneous, Linkage group lg01"/>
</dbReference>
<reference evidence="2" key="2">
    <citation type="journal article" date="2022" name="Hortic Res">
        <title>The genome of Dioscorea zingiberensis sheds light on the biosynthesis, origin and evolution of the medicinally important diosgenin saponins.</title>
        <authorList>
            <person name="Li Y."/>
            <person name="Tan C."/>
            <person name="Li Z."/>
            <person name="Guo J."/>
            <person name="Li S."/>
            <person name="Chen X."/>
            <person name="Wang C."/>
            <person name="Dai X."/>
            <person name="Yang H."/>
            <person name="Song W."/>
            <person name="Hou L."/>
            <person name="Xu J."/>
            <person name="Tong Z."/>
            <person name="Xu A."/>
            <person name="Yuan X."/>
            <person name="Wang W."/>
            <person name="Yang Q."/>
            <person name="Chen L."/>
            <person name="Sun Z."/>
            <person name="Wang K."/>
            <person name="Pan B."/>
            <person name="Chen J."/>
            <person name="Bao Y."/>
            <person name="Liu F."/>
            <person name="Qi X."/>
            <person name="Gang D.R."/>
            <person name="Wen J."/>
            <person name="Li J."/>
        </authorList>
    </citation>
    <scope>NUCLEOTIDE SEQUENCE</scope>
    <source>
        <strain evidence="2">Dzin_1.0</strain>
    </source>
</reference>
<evidence type="ECO:0000313" key="3">
    <source>
        <dbReference type="Proteomes" id="UP001085076"/>
    </source>
</evidence>
<dbReference type="EMBL" id="JAGGNH010000001">
    <property type="protein sequence ID" value="KAJ0988460.1"/>
    <property type="molecule type" value="Genomic_DNA"/>
</dbReference>
<comment type="caution">
    <text evidence="2">The sequence shown here is derived from an EMBL/GenBank/DDBJ whole genome shotgun (WGS) entry which is preliminary data.</text>
</comment>
<proteinExistence type="predicted"/>
<keyword evidence="1" id="KW-0812">Transmembrane</keyword>
<reference evidence="2" key="1">
    <citation type="submission" date="2021-03" db="EMBL/GenBank/DDBJ databases">
        <authorList>
            <person name="Li Z."/>
            <person name="Yang C."/>
        </authorList>
    </citation>
    <scope>NUCLEOTIDE SEQUENCE</scope>
    <source>
        <strain evidence="2">Dzin_1.0</strain>
        <tissue evidence="2">Leaf</tissue>
    </source>
</reference>
<organism evidence="2 3">
    <name type="scientific">Dioscorea zingiberensis</name>
    <dbReference type="NCBI Taxonomy" id="325984"/>
    <lineage>
        <taxon>Eukaryota</taxon>
        <taxon>Viridiplantae</taxon>
        <taxon>Streptophyta</taxon>
        <taxon>Embryophyta</taxon>
        <taxon>Tracheophyta</taxon>
        <taxon>Spermatophyta</taxon>
        <taxon>Magnoliopsida</taxon>
        <taxon>Liliopsida</taxon>
        <taxon>Dioscoreales</taxon>
        <taxon>Dioscoreaceae</taxon>
        <taxon>Dioscorea</taxon>
    </lineage>
</organism>
<keyword evidence="1" id="KW-0472">Membrane</keyword>
<dbReference type="PANTHER" id="PTHR34268">
    <property type="entry name" value="OS01G0321850 PROTEIN"/>
    <property type="match status" value="1"/>
</dbReference>
<keyword evidence="1" id="KW-1133">Transmembrane helix</keyword>